<name>A0A0P8DD80_9CYAN</name>
<dbReference type="EMBL" id="LJZR01000023">
    <property type="protein sequence ID" value="KPQ34129.1"/>
    <property type="molecule type" value="Genomic_DNA"/>
</dbReference>
<dbReference type="PATRIC" id="fig|1666911.3.peg.913"/>
<feature type="compositionally biased region" description="Basic residues" evidence="1">
    <location>
        <begin position="469"/>
        <end position="479"/>
    </location>
</feature>
<dbReference type="AlphaFoldDB" id="A0A0P8DD80"/>
<comment type="caution">
    <text evidence="2">The sequence shown here is derived from an EMBL/GenBank/DDBJ whole genome shotgun (WGS) entry which is preliminary data.</text>
</comment>
<evidence type="ECO:0000313" key="2">
    <source>
        <dbReference type="EMBL" id="KPQ34129.1"/>
    </source>
</evidence>
<evidence type="ECO:0000256" key="1">
    <source>
        <dbReference type="SAM" id="MobiDB-lite"/>
    </source>
</evidence>
<dbReference type="STRING" id="1666911.HLUCCA11_16190"/>
<feature type="region of interest" description="Disordered" evidence="1">
    <location>
        <begin position="454"/>
        <end position="485"/>
    </location>
</feature>
<proteinExistence type="predicted"/>
<reference evidence="2 3" key="1">
    <citation type="submission" date="2015-09" db="EMBL/GenBank/DDBJ databases">
        <title>Identification and resolution of microdiversity through metagenomic sequencing of parallel consortia.</title>
        <authorList>
            <person name="Nelson W.C."/>
            <person name="Romine M.F."/>
            <person name="Lindemann S.R."/>
        </authorList>
    </citation>
    <scope>NUCLEOTIDE SEQUENCE [LARGE SCALE GENOMIC DNA]</scope>
    <source>
        <strain evidence="2">Ana</strain>
    </source>
</reference>
<organism evidence="2 3">
    <name type="scientific">Phormidesmis priestleyi Ana</name>
    <dbReference type="NCBI Taxonomy" id="1666911"/>
    <lineage>
        <taxon>Bacteria</taxon>
        <taxon>Bacillati</taxon>
        <taxon>Cyanobacteriota</taxon>
        <taxon>Cyanophyceae</taxon>
        <taxon>Leptolyngbyales</taxon>
        <taxon>Leptolyngbyaceae</taxon>
        <taxon>Phormidesmis</taxon>
    </lineage>
</organism>
<dbReference type="Proteomes" id="UP000050465">
    <property type="component" value="Unassembled WGS sequence"/>
</dbReference>
<sequence length="485" mass="53859">MLEKQAIASTAANNNLNTAEAAQSIEAYLATKKAFIDFVLNAEDAIATALETFSAQQLSRWAQPTLSGLNRTDLAIDMFLSEGRIEGHSIAELFLQANPEALGQTNLKQWAEQWTRTFNGLFVVRSASPDSYQVMNWLTEKDYSLYVDASQPVEIASRIKPGEIVLARIAPIDESGWLFSGPLTLLGKLGKPKLAVAIGNFKKWFPQHLYGDAPELKEAAWESVARQYEDFLAFFGEPPVTLSGYELNKKFQAYQAQTTERQLAEAGLDSDKSLQELAKDAGISEEEIAEAMDAVGEENLAVKKLIESKQSLKMVMPKASLPDDIRKAESVTVFSHPRWGQAFLTDYSRLMALLATPSPDPETTTEADTRDRLVQKYLEEPRVNAHVWDYLTQTQGSQLEKVLRRVLNRPDFDIQTQLSPVLEKYGKSSTPELPDSASVPLHLHNLFQDALKAVGKSAKQTGNADQKNKSKKSNSKKTKQSGFGR</sequence>
<accession>A0A0P8DD80</accession>
<protein>
    <submittedName>
        <fullName evidence="2">Uncharacterized protein</fullName>
    </submittedName>
</protein>
<evidence type="ECO:0000313" key="3">
    <source>
        <dbReference type="Proteomes" id="UP000050465"/>
    </source>
</evidence>
<gene>
    <name evidence="2" type="ORF">HLUCCA11_16190</name>
</gene>